<dbReference type="EMBL" id="BART01030089">
    <property type="protein sequence ID" value="GAH14044.1"/>
    <property type="molecule type" value="Genomic_DNA"/>
</dbReference>
<dbReference type="InterPro" id="IPR039514">
    <property type="entry name" value="6GAL-like"/>
</dbReference>
<dbReference type="GO" id="GO:0004553">
    <property type="term" value="F:hydrolase activity, hydrolyzing O-glycosyl compounds"/>
    <property type="evidence" value="ECO:0007669"/>
    <property type="project" value="InterPro"/>
</dbReference>
<dbReference type="InterPro" id="IPR017853">
    <property type="entry name" value="GH"/>
</dbReference>
<feature type="non-terminal residue" evidence="2">
    <location>
        <position position="207"/>
    </location>
</feature>
<dbReference type="SUPFAM" id="SSF51445">
    <property type="entry name" value="(Trans)glycosidases"/>
    <property type="match status" value="1"/>
</dbReference>
<organism evidence="2">
    <name type="scientific">marine sediment metagenome</name>
    <dbReference type="NCBI Taxonomy" id="412755"/>
    <lineage>
        <taxon>unclassified sequences</taxon>
        <taxon>metagenomes</taxon>
        <taxon>ecological metagenomes</taxon>
    </lineage>
</organism>
<gene>
    <name evidence="2" type="ORF">S01H4_52622</name>
</gene>
<dbReference type="PANTHER" id="PTHR42767:SF1">
    <property type="entry name" value="ENDO-BETA-1,6-GALACTANASE-LIKE DOMAIN-CONTAINING PROTEIN"/>
    <property type="match status" value="1"/>
</dbReference>
<reference evidence="2" key="1">
    <citation type="journal article" date="2014" name="Front. Microbiol.">
        <title>High frequency of phylogenetically diverse reductive dehalogenase-homologous genes in deep subseafloor sedimentary metagenomes.</title>
        <authorList>
            <person name="Kawai M."/>
            <person name="Futagami T."/>
            <person name="Toyoda A."/>
            <person name="Takaki Y."/>
            <person name="Nishi S."/>
            <person name="Hori S."/>
            <person name="Arai W."/>
            <person name="Tsubouchi T."/>
            <person name="Morono Y."/>
            <person name="Uchiyama I."/>
            <person name="Ito T."/>
            <person name="Fujiyama A."/>
            <person name="Inagaki F."/>
            <person name="Takami H."/>
        </authorList>
    </citation>
    <scope>NUCLEOTIDE SEQUENCE</scope>
    <source>
        <strain evidence="2">Expedition CK06-06</strain>
    </source>
</reference>
<name>X1EA84_9ZZZZ</name>
<dbReference type="PANTHER" id="PTHR42767">
    <property type="entry name" value="ENDO-BETA-1,6-GALACTANASE"/>
    <property type="match status" value="1"/>
</dbReference>
<comment type="caution">
    <text evidence="2">The sequence shown here is derived from an EMBL/GenBank/DDBJ whole genome shotgun (WGS) entry which is preliminary data.</text>
</comment>
<accession>X1EA84</accession>
<feature type="domain" description="Endo-beta-1,6-galactanase-like" evidence="1">
    <location>
        <begin position="2"/>
        <end position="165"/>
    </location>
</feature>
<evidence type="ECO:0000259" key="1">
    <source>
        <dbReference type="Pfam" id="PF14587"/>
    </source>
</evidence>
<evidence type="ECO:0000313" key="2">
    <source>
        <dbReference type="EMBL" id="GAH14044.1"/>
    </source>
</evidence>
<dbReference type="Pfam" id="PF14587">
    <property type="entry name" value="Glyco_hydr_30_2"/>
    <property type="match status" value="1"/>
</dbReference>
<proteinExistence type="predicted"/>
<dbReference type="InterPro" id="IPR039743">
    <property type="entry name" value="6GAL/EXGAL"/>
</dbReference>
<dbReference type="AlphaFoldDB" id="X1EA84"/>
<dbReference type="Gene3D" id="3.20.20.80">
    <property type="entry name" value="Glycosidases"/>
    <property type="match status" value="1"/>
</dbReference>
<protein>
    <recommendedName>
        <fullName evidence="1">Endo-beta-1,6-galactanase-like domain-containing protein</fullName>
    </recommendedName>
</protein>
<sequence>MKYLSNELSTRESNTNIVIGEAGTIGHASISMKTMGEDGDGRDDQARFFFSKSSPFYIGDLPHVEPIISAHSYHSVWPIANQVSYRHKVNEGIQAVNPDLGYWMSEYCILQKNGEIGRGNGRDLGMATALYVARIIHHDLTITRARSWQWWTAITEVDYKDGLVYLDDGSEKEGGKMGAHIPSLQFNGVVRDSKLLWVLGNYSRFIR</sequence>